<dbReference type="SUPFAM" id="SSF53850">
    <property type="entry name" value="Periplasmic binding protein-like II"/>
    <property type="match status" value="1"/>
</dbReference>
<evidence type="ECO:0000313" key="4">
    <source>
        <dbReference type="Proteomes" id="UP000228758"/>
    </source>
</evidence>
<proteinExistence type="predicted"/>
<dbReference type="InterPro" id="IPR030678">
    <property type="entry name" value="Peptide/Ni-bd"/>
</dbReference>
<accession>A0A2M9CI49</accession>
<dbReference type="GO" id="GO:0015833">
    <property type="term" value="P:peptide transport"/>
    <property type="evidence" value="ECO:0007669"/>
    <property type="project" value="TreeGrafter"/>
</dbReference>
<reference evidence="3 4" key="1">
    <citation type="submission" date="2017-11" db="EMBL/GenBank/DDBJ databases">
        <title>Genomic Encyclopedia of Archaeal and Bacterial Type Strains, Phase II (KMG-II): From Individual Species to Whole Genera.</title>
        <authorList>
            <person name="Goeker M."/>
        </authorList>
    </citation>
    <scope>NUCLEOTIDE SEQUENCE [LARGE SCALE GENOMIC DNA]</scope>
    <source>
        <strain evidence="3 4">DSM 27393</strain>
    </source>
</reference>
<feature type="chain" id="PRO_5038479391" evidence="1">
    <location>
        <begin position="28"/>
        <end position="603"/>
    </location>
</feature>
<name>A0A2M9CI49_9MICO</name>
<comment type="caution">
    <text evidence="3">The sequence shown here is derived from an EMBL/GenBank/DDBJ whole genome shotgun (WGS) entry which is preliminary data.</text>
</comment>
<evidence type="ECO:0000313" key="3">
    <source>
        <dbReference type="EMBL" id="PJJ71567.1"/>
    </source>
</evidence>
<dbReference type="PIRSF" id="PIRSF002741">
    <property type="entry name" value="MppA"/>
    <property type="match status" value="1"/>
</dbReference>
<protein>
    <submittedName>
        <fullName evidence="3">Peptide/nickel transport system substrate-binding protein</fullName>
    </submittedName>
</protein>
<dbReference type="OrthoDB" id="7888869at2"/>
<dbReference type="EMBL" id="PGFF01000001">
    <property type="protein sequence ID" value="PJJ71567.1"/>
    <property type="molecule type" value="Genomic_DNA"/>
</dbReference>
<dbReference type="GO" id="GO:0043190">
    <property type="term" value="C:ATP-binding cassette (ABC) transporter complex"/>
    <property type="evidence" value="ECO:0007669"/>
    <property type="project" value="InterPro"/>
</dbReference>
<evidence type="ECO:0000256" key="1">
    <source>
        <dbReference type="SAM" id="SignalP"/>
    </source>
</evidence>
<dbReference type="InterPro" id="IPR000914">
    <property type="entry name" value="SBP_5_dom"/>
</dbReference>
<evidence type="ECO:0000259" key="2">
    <source>
        <dbReference type="Pfam" id="PF00496"/>
    </source>
</evidence>
<dbReference type="GO" id="GO:0042597">
    <property type="term" value="C:periplasmic space"/>
    <property type="evidence" value="ECO:0007669"/>
    <property type="project" value="UniProtKB-ARBA"/>
</dbReference>
<feature type="signal peptide" evidence="1">
    <location>
        <begin position="1"/>
        <end position="27"/>
    </location>
</feature>
<feature type="domain" description="Solute-binding protein family 5" evidence="2">
    <location>
        <begin position="96"/>
        <end position="518"/>
    </location>
</feature>
<dbReference type="InterPro" id="IPR039424">
    <property type="entry name" value="SBP_5"/>
</dbReference>
<gene>
    <name evidence="3" type="ORF">CLV46_1116</name>
</gene>
<dbReference type="InterPro" id="IPR006311">
    <property type="entry name" value="TAT_signal"/>
</dbReference>
<dbReference type="CDD" id="cd08501">
    <property type="entry name" value="PBP2_Lpqw"/>
    <property type="match status" value="1"/>
</dbReference>
<keyword evidence="4" id="KW-1185">Reference proteome</keyword>
<dbReference type="PROSITE" id="PS51318">
    <property type="entry name" value="TAT"/>
    <property type="match status" value="1"/>
</dbReference>
<keyword evidence="1" id="KW-0732">Signal</keyword>
<dbReference type="AlphaFoldDB" id="A0A2M9CI49"/>
<dbReference type="Proteomes" id="UP000228758">
    <property type="component" value="Unassembled WGS sequence"/>
</dbReference>
<dbReference type="PANTHER" id="PTHR30290">
    <property type="entry name" value="PERIPLASMIC BINDING COMPONENT OF ABC TRANSPORTER"/>
    <property type="match status" value="1"/>
</dbReference>
<dbReference type="PROSITE" id="PS51257">
    <property type="entry name" value="PROKAR_LIPOPROTEIN"/>
    <property type="match status" value="1"/>
</dbReference>
<dbReference type="PANTHER" id="PTHR30290:SF65">
    <property type="entry name" value="MONOACYL PHOSPHATIDYLINOSITOL TETRAMANNOSIDE-BINDING PROTEIN LPQW-RELATED"/>
    <property type="match status" value="1"/>
</dbReference>
<dbReference type="RefSeq" id="WP_100363856.1">
    <property type="nucleotide sequence ID" value="NZ_PGFF01000001.1"/>
</dbReference>
<sequence length="603" mass="64873">MASSRRDHLRRGAAAVLVAALAGSAAGCSPTGPEPVEGSTVTVARSEPFTSLNAQTSYGNRGTNAAVRHLTTSQFVAYDATPELVRDESFGTITVEDEDPLTVTYRVADGVAWSDGEPVDAADLLLSWAANSGAVNTPEFDDEPYVDEETGAYAEDFPDDVVHFDGQVSNGLAGVTQTPEVGDDGRSITLVYDRYFADWELAFEVGVPAHVVGARALGIDDADEAKDAVVSAIQDRDEAALAALSRTWNADFNLDRMPEDRSLLVANGPYTVTGIEAGQSVELTANPRYRGEHRPEFERVVLRTISDPLEAVAALRDGEVDVITPQASADVAAELLALDDVTVLSGSDSTYEHLDLQFTASRNGHFADARVREAFLRVVPRQRILDELVGSIQEEAELRDSFVFMPSDPRYADAVAGNGSDEYARPDPERARELLAEAGVTSPEVCILFSSTNPRRVREFQLIQESAAEAGFRVTDCSAPDAVPVLGSPGEYDAALFGWNVPNLSTAGTSAIFRSRTGIDNLNGYANPEVDALLDELSGERDADVRAQRLAELDALVWRDAYGLPLYQLPVLTGVGPGVENVTRSPLPPGVLWNVWDWRPTGS</sequence>
<dbReference type="GO" id="GO:1904680">
    <property type="term" value="F:peptide transmembrane transporter activity"/>
    <property type="evidence" value="ECO:0007669"/>
    <property type="project" value="TreeGrafter"/>
</dbReference>
<dbReference type="Pfam" id="PF00496">
    <property type="entry name" value="SBP_bac_5"/>
    <property type="match status" value="1"/>
</dbReference>
<organism evidence="3 4">
    <name type="scientific">Diaminobutyricimonas aerilata</name>
    <dbReference type="NCBI Taxonomy" id="1162967"/>
    <lineage>
        <taxon>Bacteria</taxon>
        <taxon>Bacillati</taxon>
        <taxon>Actinomycetota</taxon>
        <taxon>Actinomycetes</taxon>
        <taxon>Micrococcales</taxon>
        <taxon>Microbacteriaceae</taxon>
        <taxon>Diaminobutyricimonas</taxon>
    </lineage>
</organism>
<dbReference type="Gene3D" id="3.10.105.10">
    <property type="entry name" value="Dipeptide-binding Protein, Domain 3"/>
    <property type="match status" value="1"/>
</dbReference>
<dbReference type="Gene3D" id="3.40.190.10">
    <property type="entry name" value="Periplasmic binding protein-like II"/>
    <property type="match status" value="1"/>
</dbReference>